<dbReference type="RefSeq" id="WP_099798434.1">
    <property type="nucleotide sequence ID" value="NZ_CP018092.1"/>
</dbReference>
<dbReference type="KEGG" id="slw:BRW62_04190"/>
<dbReference type="OrthoDB" id="9796738at2"/>
<name>A0A2D2Q0P2_PARLV</name>
<dbReference type="InterPro" id="IPR002634">
    <property type="entry name" value="BolA"/>
</dbReference>
<evidence type="ECO:0008006" key="5">
    <source>
        <dbReference type="Google" id="ProtNLM"/>
    </source>
</evidence>
<evidence type="ECO:0000313" key="4">
    <source>
        <dbReference type="Proteomes" id="UP000231057"/>
    </source>
</evidence>
<evidence type="ECO:0000256" key="2">
    <source>
        <dbReference type="RuleBase" id="RU003860"/>
    </source>
</evidence>
<organism evidence="3 4">
    <name type="scientific">Parathermosynechococcus lividus PCC 6715</name>
    <dbReference type="NCBI Taxonomy" id="1917166"/>
    <lineage>
        <taxon>Bacteria</taxon>
        <taxon>Bacillati</taxon>
        <taxon>Cyanobacteriota</taxon>
        <taxon>Cyanophyceae</taxon>
        <taxon>Acaryochloridales</taxon>
        <taxon>Thermosynechococcaceae</taxon>
        <taxon>Parathermosynechococcus</taxon>
    </lineage>
</organism>
<sequence length="85" mass="9295">MVTPEQLTQLIQASLPDAIVHVQDLTGGGDHYEAVVVSAAFEGKRLVQQHQLVYRGLNGVMATNELHALALKTYTPDQWSANPLK</sequence>
<gene>
    <name evidence="3" type="ORF">BRW62_04190</name>
</gene>
<reference evidence="4" key="2">
    <citation type="journal article" date="2022" name="Front. Microbiol.">
        <title>Comparative Genomic Analysis Revealed Distinct Molecular Components and Organization of CO2-Concentrating Mechanism in Thermophilic Cyanobacteria.</title>
        <authorList>
            <person name="Tang J."/>
            <person name="Zhou H."/>
            <person name="Yao D."/>
            <person name="Riaz S."/>
            <person name="You D."/>
            <person name="Klepacz-Smolka A."/>
            <person name="Daroch M."/>
        </authorList>
    </citation>
    <scope>NUCLEOTIDE SEQUENCE [LARGE SCALE GENOMIC DNA]</scope>
    <source>
        <strain evidence="4">PCC 6715</strain>
    </source>
</reference>
<keyword evidence="4" id="KW-1185">Reference proteome</keyword>
<dbReference type="SUPFAM" id="SSF82657">
    <property type="entry name" value="BolA-like"/>
    <property type="match status" value="1"/>
</dbReference>
<dbReference type="Pfam" id="PF01722">
    <property type="entry name" value="BolA"/>
    <property type="match status" value="1"/>
</dbReference>
<dbReference type="Proteomes" id="UP000231057">
    <property type="component" value="Chromosome"/>
</dbReference>
<dbReference type="AlphaFoldDB" id="A0A2D2Q0P2"/>
<reference evidence="3 4" key="1">
    <citation type="submission" date="2016-11" db="EMBL/GenBank/DDBJ databases">
        <title>Complete genome sequence of thermophilic cyanobacteria strain Synechococcus sp. PCC6715.</title>
        <authorList>
            <person name="Tang J."/>
            <person name="Daroch M."/>
            <person name="Liang Y."/>
            <person name="Jiang D."/>
            <person name="Shah M."/>
        </authorList>
    </citation>
    <scope>NUCLEOTIDE SEQUENCE [LARGE SCALE GENOMIC DNA]</scope>
    <source>
        <strain evidence="3 4">PCC 6715</strain>
    </source>
</reference>
<dbReference type="Gene3D" id="3.30.300.90">
    <property type="entry name" value="BolA-like"/>
    <property type="match status" value="1"/>
</dbReference>
<accession>A0A2D2Q0P2</accession>
<dbReference type="InterPro" id="IPR050961">
    <property type="entry name" value="BolA/IbaG_stress_morph_reg"/>
</dbReference>
<dbReference type="EMBL" id="CP018092">
    <property type="protein sequence ID" value="ATS18081.1"/>
    <property type="molecule type" value="Genomic_DNA"/>
</dbReference>
<dbReference type="PANTHER" id="PTHR46229">
    <property type="entry name" value="BOLA TRANSCRIPTION REGULATOR"/>
    <property type="match status" value="1"/>
</dbReference>
<evidence type="ECO:0000256" key="1">
    <source>
        <dbReference type="ARBA" id="ARBA00005578"/>
    </source>
</evidence>
<dbReference type="InterPro" id="IPR036065">
    <property type="entry name" value="BolA-like_sf"/>
</dbReference>
<protein>
    <recommendedName>
        <fullName evidence="5">BolA family transcriptional regulator</fullName>
    </recommendedName>
</protein>
<proteinExistence type="inferred from homology"/>
<dbReference type="PIRSF" id="PIRSF003113">
    <property type="entry name" value="BolA"/>
    <property type="match status" value="1"/>
</dbReference>
<dbReference type="PANTHER" id="PTHR46229:SF2">
    <property type="entry name" value="BOLA-LIKE PROTEIN 1"/>
    <property type="match status" value="1"/>
</dbReference>
<evidence type="ECO:0000313" key="3">
    <source>
        <dbReference type="EMBL" id="ATS18081.1"/>
    </source>
</evidence>
<comment type="similarity">
    <text evidence="1 2">Belongs to the BolA/IbaG family.</text>
</comment>